<dbReference type="KEGG" id="caby:Cabys_2069"/>
<comment type="similarity">
    <text evidence="2">Belongs to the ABC-4 integral membrane protein family. LolC/E subfamily.</text>
</comment>
<dbReference type="Proteomes" id="UP000183868">
    <property type="component" value="Chromosome"/>
</dbReference>
<evidence type="ECO:0000256" key="5">
    <source>
        <dbReference type="ARBA" id="ARBA00022989"/>
    </source>
</evidence>
<sequence length="404" mass="45572" precursor="true">MYIQLSWRNIWRNKKRTLIAVASVFFAVITAVNTRSMQLGSYDYMIHSTARFYSGYLQIQNPQYWEKRSLENSMVQDSLNFDRLSALSHVMGVTPRLEAFTLLSFGNTTRVGQVIGIDPSREDQTTGLRSRLVEGSFLNEDEYAAIISQGLARMLGLAIGDSLVLYGQAYHGQIAAALLPIKGIVQYPIRELNNTMVYLPLKTAQDIFLMPGRITSVVVLLDGNRHLNQARSQLLKIIPQHYRVIDWQTMLPELYQSIQLDNVSGMLMLAILYVVIAFGLFGTILMMINERRKEFGILIAVGMKKSRILLVTMSEIIFISLAGALSGILGALPLVLYFTRHPIRITGEAARSFELFGIEPIFSFSSDPTIFFNQALVVFLIALATFIYPVFFLKKLEPHEAMHA</sequence>
<organism evidence="11 12">
    <name type="scientific">Caldithrix abyssi DSM 13497</name>
    <dbReference type="NCBI Taxonomy" id="880073"/>
    <lineage>
        <taxon>Bacteria</taxon>
        <taxon>Pseudomonadati</taxon>
        <taxon>Calditrichota</taxon>
        <taxon>Calditrichia</taxon>
        <taxon>Calditrichales</taxon>
        <taxon>Calditrichaceae</taxon>
        <taxon>Caldithrix</taxon>
    </lineage>
</organism>
<dbReference type="AlphaFoldDB" id="H1XUG7"/>
<dbReference type="InParanoid" id="H1XUG7"/>
<evidence type="ECO:0000256" key="2">
    <source>
        <dbReference type="ARBA" id="ARBA00005236"/>
    </source>
</evidence>
<evidence type="ECO:0000259" key="9">
    <source>
        <dbReference type="Pfam" id="PF12704"/>
    </source>
</evidence>
<dbReference type="GO" id="GO:0044874">
    <property type="term" value="P:lipoprotein localization to outer membrane"/>
    <property type="evidence" value="ECO:0007669"/>
    <property type="project" value="TreeGrafter"/>
</dbReference>
<dbReference type="GO" id="GO:0098797">
    <property type="term" value="C:plasma membrane protein complex"/>
    <property type="evidence" value="ECO:0007669"/>
    <property type="project" value="TreeGrafter"/>
</dbReference>
<accession>H1XUG7</accession>
<reference evidence="10 13" key="2">
    <citation type="submission" date="2016-11" db="EMBL/GenBank/DDBJ databases">
        <title>Genomic analysis of Caldithrix abyssi and proposal of a novel bacterial phylum Caldithrichaeota.</title>
        <authorList>
            <person name="Kublanov I."/>
            <person name="Sigalova O."/>
            <person name="Gavrilov S."/>
            <person name="Lebedinsky A."/>
            <person name="Ivanova N."/>
            <person name="Daum C."/>
            <person name="Reddy T."/>
            <person name="Klenk H.P."/>
            <person name="Goker M."/>
            <person name="Reva O."/>
            <person name="Miroshnichenko M."/>
            <person name="Kyprides N."/>
            <person name="Woyke T."/>
            <person name="Gelfand M."/>
        </authorList>
    </citation>
    <scope>NUCLEOTIDE SEQUENCE [LARGE SCALE GENOMIC DNA]</scope>
    <source>
        <strain evidence="10 13">LF13</strain>
    </source>
</reference>
<evidence type="ECO:0000256" key="3">
    <source>
        <dbReference type="ARBA" id="ARBA00022475"/>
    </source>
</evidence>
<keyword evidence="10" id="KW-0449">Lipoprotein</keyword>
<evidence type="ECO:0000256" key="7">
    <source>
        <dbReference type="SAM" id="Phobius"/>
    </source>
</evidence>
<dbReference type="Proteomes" id="UP000004671">
    <property type="component" value="Chromosome"/>
</dbReference>
<evidence type="ECO:0000256" key="4">
    <source>
        <dbReference type="ARBA" id="ARBA00022692"/>
    </source>
</evidence>
<keyword evidence="12" id="KW-1185">Reference proteome</keyword>
<dbReference type="PANTHER" id="PTHR30489:SF0">
    <property type="entry name" value="LIPOPROTEIN-RELEASING SYSTEM TRANSMEMBRANE PROTEIN LOLE"/>
    <property type="match status" value="1"/>
</dbReference>
<proteinExistence type="inferred from homology"/>
<name>H1XUG7_CALAY</name>
<dbReference type="OrthoDB" id="9784014at2"/>
<feature type="domain" description="MacB-like periplasmic core" evidence="9">
    <location>
        <begin position="20"/>
        <end position="235"/>
    </location>
</feature>
<dbReference type="InterPro" id="IPR025857">
    <property type="entry name" value="MacB_PCD"/>
</dbReference>
<evidence type="ECO:0000259" key="8">
    <source>
        <dbReference type="Pfam" id="PF02687"/>
    </source>
</evidence>
<keyword evidence="6 7" id="KW-0472">Membrane</keyword>
<dbReference type="InterPro" id="IPR051447">
    <property type="entry name" value="Lipoprotein-release_system"/>
</dbReference>
<dbReference type="PaxDb" id="880073-Calab_3187"/>
<protein>
    <submittedName>
        <fullName evidence="10">ABC-type transport system, involved in lipoprotein release, permease component</fullName>
    </submittedName>
</protein>
<dbReference type="PANTHER" id="PTHR30489">
    <property type="entry name" value="LIPOPROTEIN-RELEASING SYSTEM TRANSMEMBRANE PROTEIN LOLE"/>
    <property type="match status" value="1"/>
</dbReference>
<evidence type="ECO:0000313" key="12">
    <source>
        <dbReference type="Proteomes" id="UP000004671"/>
    </source>
</evidence>
<dbReference type="EMBL" id="CM001402">
    <property type="protein sequence ID" value="EHO42793.1"/>
    <property type="molecule type" value="Genomic_DNA"/>
</dbReference>
<feature type="transmembrane region" description="Helical" evidence="7">
    <location>
        <begin position="266"/>
        <end position="288"/>
    </location>
</feature>
<dbReference type="EMBL" id="CP018099">
    <property type="protein sequence ID" value="APF18818.1"/>
    <property type="molecule type" value="Genomic_DNA"/>
</dbReference>
<keyword evidence="4 7" id="KW-0812">Transmembrane</keyword>
<feature type="domain" description="ABC3 transporter permease C-terminal" evidence="8">
    <location>
        <begin position="267"/>
        <end position="398"/>
    </location>
</feature>
<keyword evidence="5 7" id="KW-1133">Transmembrane helix</keyword>
<evidence type="ECO:0000313" key="11">
    <source>
        <dbReference type="EMBL" id="EHO42793.1"/>
    </source>
</evidence>
<feature type="transmembrane region" description="Helical" evidence="7">
    <location>
        <begin position="370"/>
        <end position="393"/>
    </location>
</feature>
<dbReference type="Pfam" id="PF12704">
    <property type="entry name" value="MacB_PCD"/>
    <property type="match status" value="1"/>
</dbReference>
<dbReference type="HOGENOM" id="CLU_000604_8_6_0"/>
<dbReference type="Pfam" id="PF02687">
    <property type="entry name" value="FtsX"/>
    <property type="match status" value="1"/>
</dbReference>
<dbReference type="STRING" id="880073.Cabys_2069"/>
<gene>
    <name evidence="10" type="ORF">Cabys_2069</name>
    <name evidence="11" type="ORF">Calab_3187</name>
</gene>
<comment type="subcellular location">
    <subcellularLocation>
        <location evidence="1">Cell membrane</location>
        <topology evidence="1">Multi-pass membrane protein</topology>
    </subcellularLocation>
</comment>
<reference evidence="11 12" key="1">
    <citation type="submission" date="2011-09" db="EMBL/GenBank/DDBJ databases">
        <title>The permanent draft genome of Caldithrix abyssi DSM 13497.</title>
        <authorList>
            <consortium name="US DOE Joint Genome Institute (JGI-PGF)"/>
            <person name="Lucas S."/>
            <person name="Han J."/>
            <person name="Lapidus A."/>
            <person name="Bruce D."/>
            <person name="Goodwin L."/>
            <person name="Pitluck S."/>
            <person name="Peters L."/>
            <person name="Kyrpides N."/>
            <person name="Mavromatis K."/>
            <person name="Ivanova N."/>
            <person name="Mikhailova N."/>
            <person name="Chertkov O."/>
            <person name="Detter J.C."/>
            <person name="Tapia R."/>
            <person name="Han C."/>
            <person name="Land M."/>
            <person name="Hauser L."/>
            <person name="Markowitz V."/>
            <person name="Cheng J.-F."/>
            <person name="Hugenholtz P."/>
            <person name="Woyke T."/>
            <person name="Wu D."/>
            <person name="Spring S."/>
            <person name="Brambilla E."/>
            <person name="Klenk H.-P."/>
            <person name="Eisen J.A."/>
        </authorList>
    </citation>
    <scope>NUCLEOTIDE SEQUENCE [LARGE SCALE GENOMIC DNA]</scope>
    <source>
        <strain evidence="11 12">DSM 13497</strain>
    </source>
</reference>
<dbReference type="eggNOG" id="COG4591">
    <property type="taxonomic scope" value="Bacteria"/>
</dbReference>
<evidence type="ECO:0000256" key="6">
    <source>
        <dbReference type="ARBA" id="ARBA00023136"/>
    </source>
</evidence>
<feature type="transmembrane region" description="Helical" evidence="7">
    <location>
        <begin position="308"/>
        <end position="332"/>
    </location>
</feature>
<evidence type="ECO:0000256" key="1">
    <source>
        <dbReference type="ARBA" id="ARBA00004651"/>
    </source>
</evidence>
<evidence type="ECO:0000313" key="10">
    <source>
        <dbReference type="EMBL" id="APF18818.1"/>
    </source>
</evidence>
<dbReference type="InterPro" id="IPR003838">
    <property type="entry name" value="ABC3_permease_C"/>
</dbReference>
<dbReference type="RefSeq" id="WP_006930146.1">
    <property type="nucleotide sequence ID" value="NZ_CM001402.1"/>
</dbReference>
<keyword evidence="3" id="KW-1003">Cell membrane</keyword>
<evidence type="ECO:0000313" key="13">
    <source>
        <dbReference type="Proteomes" id="UP000183868"/>
    </source>
</evidence>